<organism evidence="1 2">
    <name type="scientific">Crossiella cryophila</name>
    <dbReference type="NCBI Taxonomy" id="43355"/>
    <lineage>
        <taxon>Bacteria</taxon>
        <taxon>Bacillati</taxon>
        <taxon>Actinomycetota</taxon>
        <taxon>Actinomycetes</taxon>
        <taxon>Pseudonocardiales</taxon>
        <taxon>Pseudonocardiaceae</taxon>
        <taxon>Crossiella</taxon>
    </lineage>
</organism>
<protein>
    <submittedName>
        <fullName evidence="1">Uncharacterized protein</fullName>
    </submittedName>
</protein>
<evidence type="ECO:0000313" key="1">
    <source>
        <dbReference type="EMBL" id="MBB4681399.1"/>
    </source>
</evidence>
<gene>
    <name evidence="1" type="ORF">HNR67_007517</name>
</gene>
<reference evidence="1 2" key="1">
    <citation type="submission" date="2020-08" db="EMBL/GenBank/DDBJ databases">
        <title>Sequencing the genomes of 1000 actinobacteria strains.</title>
        <authorList>
            <person name="Klenk H.-P."/>
        </authorList>
    </citation>
    <scope>NUCLEOTIDE SEQUENCE [LARGE SCALE GENOMIC DNA]</scope>
    <source>
        <strain evidence="1 2">DSM 44230</strain>
    </source>
</reference>
<dbReference type="EMBL" id="JACHMH010000001">
    <property type="protein sequence ID" value="MBB4681399.1"/>
    <property type="molecule type" value="Genomic_DNA"/>
</dbReference>
<sequence>MRNPLATIAWASRIVLAKRTVPRLEPPFEIDLDVYHGSDYEKIIPELVDMEHRLKGKPADRRGMRWIHQPDGTVLFHGERVIDVPYADFITRVPIGHVGQFYRDSLGMTTQVVQRDEQDRSVHQGVRIIALPQPNYAAFMGKVELDVYKLEKIDYTEDEQRVWMLTVHSPNGSAVCDDGYMSFKRTNDGRGTVVSFMSCQNFPVPPLMALLRLDRWAWFRTLATEMAYRRFCDVMMDNVQDCYNGTDFHVGRALR</sequence>
<comment type="caution">
    <text evidence="1">The sequence shown here is derived from an EMBL/GenBank/DDBJ whole genome shotgun (WGS) entry which is preliminary data.</text>
</comment>
<evidence type="ECO:0000313" key="2">
    <source>
        <dbReference type="Proteomes" id="UP000533598"/>
    </source>
</evidence>
<accession>A0A7W7FZP6</accession>
<name>A0A7W7FZP6_9PSEU</name>
<dbReference type="RefSeq" id="WP_185007942.1">
    <property type="nucleotide sequence ID" value="NZ_BAAAUI010000008.1"/>
</dbReference>
<dbReference type="AlphaFoldDB" id="A0A7W7FZP6"/>
<dbReference type="Proteomes" id="UP000533598">
    <property type="component" value="Unassembled WGS sequence"/>
</dbReference>
<proteinExistence type="predicted"/>
<keyword evidence="2" id="KW-1185">Reference proteome</keyword>